<accession>H5XZU4</accession>
<dbReference type="eggNOG" id="ENOG5032T0J">
    <property type="taxonomic scope" value="Bacteria"/>
</dbReference>
<keyword evidence="3" id="KW-1185">Reference proteome</keyword>
<dbReference type="OrthoDB" id="552713at2"/>
<evidence type="ECO:0000313" key="2">
    <source>
        <dbReference type="EMBL" id="EHQ92140.1"/>
    </source>
</evidence>
<dbReference type="STRING" id="768710.DesyoDRAFT_1117"/>
<dbReference type="RefSeq" id="WP_007780465.1">
    <property type="nucleotide sequence ID" value="NZ_CM001441.1"/>
</dbReference>
<proteinExistence type="predicted"/>
<evidence type="ECO:0008006" key="4">
    <source>
        <dbReference type="Google" id="ProtNLM"/>
    </source>
</evidence>
<sequence length="227" mass="26843">MPSLKPKRDLTDMLFERLYVIGYGKRQKQNKGERYSHFWKCQCECGAIVEVEHWHLLSGHTKSCGCYKMDILLDRSTKHGDVGSKLYNTWGNMRSRCYNKNRPDYPYYGGRGITICKEWRDSYQSFKMWALQNGYHDGLTIERADNNKGYFPDNCLFATRFQQSRNKRNNIKVEFRNEERLLIELTDEFGLSPQKVRAQYHRGLNINEILERGGLRNPPLYYEQGVS</sequence>
<dbReference type="EMBL" id="CM001441">
    <property type="protein sequence ID" value="EHQ88287.1"/>
    <property type="molecule type" value="Genomic_DNA"/>
</dbReference>
<evidence type="ECO:0000313" key="3">
    <source>
        <dbReference type="Proteomes" id="UP000005104"/>
    </source>
</evidence>
<evidence type="ECO:0000313" key="1">
    <source>
        <dbReference type="EMBL" id="EHQ88287.1"/>
    </source>
</evidence>
<dbReference type="HOGENOM" id="CLU_074053_1_0_9"/>
<organism evidence="2 3">
    <name type="scientific">Desulfosporosinus youngiae DSM 17734</name>
    <dbReference type="NCBI Taxonomy" id="768710"/>
    <lineage>
        <taxon>Bacteria</taxon>
        <taxon>Bacillati</taxon>
        <taxon>Bacillota</taxon>
        <taxon>Clostridia</taxon>
        <taxon>Eubacteriales</taxon>
        <taxon>Desulfitobacteriaceae</taxon>
        <taxon>Desulfosporosinus</taxon>
    </lineage>
</organism>
<name>H5XZU4_9FIRM</name>
<dbReference type="EMBL" id="CM001441">
    <property type="protein sequence ID" value="EHQ92140.1"/>
    <property type="molecule type" value="Genomic_DNA"/>
</dbReference>
<dbReference type="AlphaFoldDB" id="H5XZU4"/>
<reference evidence="2 3" key="1">
    <citation type="submission" date="2011-11" db="EMBL/GenBank/DDBJ databases">
        <title>The Noncontiguous Finished genome of Desulfosporosinus youngiae DSM 17734.</title>
        <authorList>
            <consortium name="US DOE Joint Genome Institute (JGI-PGF)"/>
            <person name="Lucas S."/>
            <person name="Han J."/>
            <person name="Lapidus A."/>
            <person name="Cheng J.-F."/>
            <person name="Goodwin L."/>
            <person name="Pitluck S."/>
            <person name="Peters L."/>
            <person name="Ovchinnikova G."/>
            <person name="Lu M."/>
            <person name="Land M.L."/>
            <person name="Hauser L."/>
            <person name="Pester M."/>
            <person name="Spring S."/>
            <person name="Ollivier B."/>
            <person name="Rattei T."/>
            <person name="Klenk H.-P."/>
            <person name="Wagner M."/>
            <person name="Loy A."/>
            <person name="Woyke T.J."/>
        </authorList>
    </citation>
    <scope>NUCLEOTIDE SEQUENCE [LARGE SCALE GENOMIC DNA]</scope>
    <source>
        <strain evidence="2 3">DSM 17734</strain>
    </source>
</reference>
<protein>
    <recommendedName>
        <fullName evidence="4">AP2 domain-containing protein</fullName>
    </recommendedName>
</protein>
<dbReference type="Proteomes" id="UP000005104">
    <property type="component" value="Chromosome"/>
</dbReference>
<gene>
    <name evidence="1" type="ORF">DesyoDRAFT_1117</name>
    <name evidence="2" type="ORF">DesyoDRAFT_5209</name>
</gene>